<evidence type="ECO:0000259" key="16">
    <source>
        <dbReference type="PROSITE" id="PS50846"/>
    </source>
</evidence>
<keyword evidence="8 15" id="KW-0547">Nucleotide-binding</keyword>
<dbReference type="SUPFAM" id="SSF56784">
    <property type="entry name" value="HAD-like"/>
    <property type="match status" value="1"/>
</dbReference>
<dbReference type="InterPro" id="IPR059000">
    <property type="entry name" value="ATPase_P-type_domA"/>
</dbReference>
<sequence>MSDTAACPACIGLPEGQLDKARSNGINQIILSLPGIHCVACINGVEKTLRELDGVANARVNLSMKRVTIGTDFPIPPEELIDTLELAGYEARVLDTSLLGAEGDAYGRSLMTRLAVSGFANMNIMLLSVAIWSGAVGATMHLFHWLTAVIAIPALIYSAQPFFVSGWRSLRVGKLNMDVPIALAILLASGISLYETIYGGHHSYFDAAVTLTFFLLIGRYLDHRSRKAAASAAAQLAALEVPRVMRLRDGVRQMVDFGELAVGDMVQVLPGGRIPVDGTVTEGAGQIDRSLLTGESKPAAASVGSTVTAGEIAMNAPLTIKATTVGTDTTLRKMVTMVDQAEAMRNRYTAVADQAAAIYAPVVHLLALFAFVFWIFWSGDFRLSINIAVAVLIITCPCAMGLAVPAVSTVAAGRLFRAGLLVKDGTALERMAEVDTVVFDKTGTLTMPAAARDALDDTAQAIARALTKDATHPVSQAIAASLVDVAPAAVTNQQEHAGKGLSAIWNGKTVRLGSGAWLGMGNGTYLQIGDQRPQKIHLRSELREGAAELVRAWQKAGLTIHLVSGDDANETARIAAALNVDHWQAETRPEDKVAYIESLSAQGGKVLMVGDGLNDTGALAAAYASVSPATAADASRAASDIVLLNDSLTPLIELPLLARAALKRIRENFTISTIYNVIAVPVALVGLATPLIASIAMSASSITVLLNALRLKGKRL</sequence>
<dbReference type="InterPro" id="IPR006121">
    <property type="entry name" value="HMA_dom"/>
</dbReference>
<dbReference type="PANTHER" id="PTHR43520:SF5">
    <property type="entry name" value="CATION-TRANSPORTING P-TYPE ATPASE-RELATED"/>
    <property type="match status" value="1"/>
</dbReference>
<protein>
    <submittedName>
        <fullName evidence="17">Cu2+-exporting ATPase</fullName>
    </submittedName>
</protein>
<evidence type="ECO:0000256" key="8">
    <source>
        <dbReference type="ARBA" id="ARBA00022741"/>
    </source>
</evidence>
<dbReference type="GO" id="GO:0016887">
    <property type="term" value="F:ATP hydrolysis activity"/>
    <property type="evidence" value="ECO:0007669"/>
    <property type="project" value="InterPro"/>
</dbReference>
<dbReference type="SUPFAM" id="SSF81665">
    <property type="entry name" value="Calcium ATPase, transmembrane domain M"/>
    <property type="match status" value="1"/>
</dbReference>
<dbReference type="Pfam" id="PF00122">
    <property type="entry name" value="E1-E2_ATPase"/>
    <property type="match status" value="1"/>
</dbReference>
<evidence type="ECO:0000313" key="17">
    <source>
        <dbReference type="EMBL" id="SFS21928.1"/>
    </source>
</evidence>
<feature type="transmembrane region" description="Helical" evidence="15">
    <location>
        <begin position="203"/>
        <end position="221"/>
    </location>
</feature>
<evidence type="ECO:0000256" key="14">
    <source>
        <dbReference type="ARBA" id="ARBA00023136"/>
    </source>
</evidence>
<evidence type="ECO:0000256" key="2">
    <source>
        <dbReference type="ARBA" id="ARBA00006024"/>
    </source>
</evidence>
<keyword evidence="6 15" id="KW-0812">Transmembrane</keyword>
<dbReference type="InterPro" id="IPR036163">
    <property type="entry name" value="HMA_dom_sf"/>
</dbReference>
<dbReference type="PROSITE" id="PS50846">
    <property type="entry name" value="HMA_2"/>
    <property type="match status" value="1"/>
</dbReference>
<dbReference type="CDD" id="cd00371">
    <property type="entry name" value="HMA"/>
    <property type="match status" value="1"/>
</dbReference>
<dbReference type="Gene3D" id="3.30.70.100">
    <property type="match status" value="1"/>
</dbReference>
<dbReference type="NCBIfam" id="TIGR01511">
    <property type="entry name" value="ATPase-IB1_Cu"/>
    <property type="match status" value="1"/>
</dbReference>
<dbReference type="GO" id="GO:0005524">
    <property type="term" value="F:ATP binding"/>
    <property type="evidence" value="ECO:0007669"/>
    <property type="project" value="UniProtKB-UniRule"/>
</dbReference>
<evidence type="ECO:0000256" key="9">
    <source>
        <dbReference type="ARBA" id="ARBA00022840"/>
    </source>
</evidence>
<dbReference type="EMBL" id="FOZM01000003">
    <property type="protein sequence ID" value="SFS21928.1"/>
    <property type="molecule type" value="Genomic_DNA"/>
</dbReference>
<keyword evidence="18" id="KW-1185">Reference proteome</keyword>
<feature type="transmembrane region" description="Helical" evidence="15">
    <location>
        <begin position="355"/>
        <end position="377"/>
    </location>
</feature>
<keyword evidence="12 15" id="KW-1133">Transmembrane helix</keyword>
<dbReference type="InterPro" id="IPR036412">
    <property type="entry name" value="HAD-like_sf"/>
</dbReference>
<dbReference type="PRINTS" id="PR00119">
    <property type="entry name" value="CATATPASE"/>
</dbReference>
<keyword evidence="9 15" id="KW-0067">ATP-binding</keyword>
<comment type="subcellular location">
    <subcellularLocation>
        <location evidence="1">Cell membrane</location>
        <topology evidence="1">Multi-pass membrane protein</topology>
    </subcellularLocation>
</comment>
<dbReference type="GO" id="GO:0043682">
    <property type="term" value="F:P-type divalent copper transporter activity"/>
    <property type="evidence" value="ECO:0007669"/>
    <property type="project" value="TreeGrafter"/>
</dbReference>
<evidence type="ECO:0000313" key="18">
    <source>
        <dbReference type="Proteomes" id="UP000198926"/>
    </source>
</evidence>
<dbReference type="GO" id="GO:0055070">
    <property type="term" value="P:copper ion homeostasis"/>
    <property type="evidence" value="ECO:0007669"/>
    <property type="project" value="TreeGrafter"/>
</dbReference>
<proteinExistence type="inferred from homology"/>
<dbReference type="InterPro" id="IPR023299">
    <property type="entry name" value="ATPase_P-typ_cyto_dom_N"/>
</dbReference>
<evidence type="ECO:0000256" key="6">
    <source>
        <dbReference type="ARBA" id="ARBA00022692"/>
    </source>
</evidence>
<gene>
    <name evidence="17" type="ORF">SAMN05444714_3020</name>
</gene>
<keyword evidence="14 15" id="KW-0472">Membrane</keyword>
<evidence type="ECO:0000256" key="5">
    <source>
        <dbReference type="ARBA" id="ARBA00022553"/>
    </source>
</evidence>
<dbReference type="InterPro" id="IPR017969">
    <property type="entry name" value="Heavy-metal-associated_CS"/>
</dbReference>
<comment type="similarity">
    <text evidence="2 15">Belongs to the cation transport ATPase (P-type) (TC 3.A.3) family. Type IB subfamily.</text>
</comment>
<feature type="transmembrane region" description="Helical" evidence="15">
    <location>
        <begin position="179"/>
        <end position="197"/>
    </location>
</feature>
<feature type="transmembrane region" description="Helical" evidence="15">
    <location>
        <begin position="142"/>
        <end position="167"/>
    </location>
</feature>
<dbReference type="PANTHER" id="PTHR43520">
    <property type="entry name" value="ATP7, ISOFORM B"/>
    <property type="match status" value="1"/>
</dbReference>
<dbReference type="RefSeq" id="WP_090210173.1">
    <property type="nucleotide sequence ID" value="NZ_FOZM01000003.1"/>
</dbReference>
<dbReference type="Proteomes" id="UP000198926">
    <property type="component" value="Unassembled WGS sequence"/>
</dbReference>
<keyword evidence="11" id="KW-1278">Translocase</keyword>
<dbReference type="PRINTS" id="PR00943">
    <property type="entry name" value="CUATPASE"/>
</dbReference>
<keyword evidence="4 15" id="KW-1003">Cell membrane</keyword>
<feature type="domain" description="HMA" evidence="16">
    <location>
        <begin position="27"/>
        <end position="92"/>
    </location>
</feature>
<keyword evidence="13" id="KW-0406">Ion transport</keyword>
<evidence type="ECO:0000256" key="3">
    <source>
        <dbReference type="ARBA" id="ARBA00022448"/>
    </source>
</evidence>
<feature type="transmembrane region" description="Helical" evidence="15">
    <location>
        <begin position="669"/>
        <end position="685"/>
    </location>
</feature>
<name>A0A1I6N2A4_9RHOB</name>
<dbReference type="Gene3D" id="3.40.1110.10">
    <property type="entry name" value="Calcium-transporting ATPase, cytoplasmic domain N"/>
    <property type="match status" value="1"/>
</dbReference>
<keyword evidence="10" id="KW-0460">Magnesium</keyword>
<dbReference type="NCBIfam" id="TIGR01525">
    <property type="entry name" value="ATPase-IB_hvy"/>
    <property type="match status" value="1"/>
</dbReference>
<dbReference type="NCBIfam" id="TIGR01494">
    <property type="entry name" value="ATPase_P-type"/>
    <property type="match status" value="2"/>
</dbReference>
<feature type="transmembrane region" description="Helical" evidence="15">
    <location>
        <begin position="114"/>
        <end position="136"/>
    </location>
</feature>
<dbReference type="Pfam" id="PF00702">
    <property type="entry name" value="Hydrolase"/>
    <property type="match status" value="1"/>
</dbReference>
<evidence type="ECO:0000256" key="12">
    <source>
        <dbReference type="ARBA" id="ARBA00022989"/>
    </source>
</evidence>
<dbReference type="OrthoDB" id="9807843at2"/>
<evidence type="ECO:0000256" key="10">
    <source>
        <dbReference type="ARBA" id="ARBA00022842"/>
    </source>
</evidence>
<dbReference type="InterPro" id="IPR027256">
    <property type="entry name" value="P-typ_ATPase_IB"/>
</dbReference>
<dbReference type="SUPFAM" id="SSF55008">
    <property type="entry name" value="HMA, heavy metal-associated domain"/>
    <property type="match status" value="1"/>
</dbReference>
<reference evidence="17 18" key="1">
    <citation type="submission" date="2016-10" db="EMBL/GenBank/DDBJ databases">
        <authorList>
            <person name="de Groot N.N."/>
        </authorList>
    </citation>
    <scope>NUCLEOTIDE SEQUENCE [LARGE SCALE GENOMIC DNA]</scope>
    <source>
        <strain evidence="17 18">DSM 29433</strain>
    </source>
</reference>
<dbReference type="AlphaFoldDB" id="A0A1I6N2A4"/>
<dbReference type="GO" id="GO:0005507">
    <property type="term" value="F:copper ion binding"/>
    <property type="evidence" value="ECO:0007669"/>
    <property type="project" value="TreeGrafter"/>
</dbReference>
<dbReference type="STRING" id="1123755.SAMN05444714_3020"/>
<dbReference type="InterPro" id="IPR018303">
    <property type="entry name" value="ATPase_P-typ_P_site"/>
</dbReference>
<dbReference type="InterPro" id="IPR023298">
    <property type="entry name" value="ATPase_P-typ_TM_dom_sf"/>
</dbReference>
<dbReference type="Gene3D" id="2.70.150.10">
    <property type="entry name" value="Calcium-transporting ATPase, cytoplasmic transduction domain A"/>
    <property type="match status" value="1"/>
</dbReference>
<accession>A0A1I6N2A4</accession>
<dbReference type="GO" id="GO:0005886">
    <property type="term" value="C:plasma membrane"/>
    <property type="evidence" value="ECO:0007669"/>
    <property type="project" value="UniProtKB-SubCell"/>
</dbReference>
<evidence type="ECO:0000256" key="13">
    <source>
        <dbReference type="ARBA" id="ARBA00023065"/>
    </source>
</evidence>
<dbReference type="SUPFAM" id="SSF81653">
    <property type="entry name" value="Calcium ATPase, transduction domain A"/>
    <property type="match status" value="1"/>
</dbReference>
<evidence type="ECO:0000256" key="4">
    <source>
        <dbReference type="ARBA" id="ARBA00022475"/>
    </source>
</evidence>
<dbReference type="PROSITE" id="PS00154">
    <property type="entry name" value="ATPASE_E1_E2"/>
    <property type="match status" value="1"/>
</dbReference>
<evidence type="ECO:0000256" key="15">
    <source>
        <dbReference type="RuleBase" id="RU362081"/>
    </source>
</evidence>
<dbReference type="InterPro" id="IPR023214">
    <property type="entry name" value="HAD_sf"/>
</dbReference>
<dbReference type="Pfam" id="PF00403">
    <property type="entry name" value="HMA"/>
    <property type="match status" value="1"/>
</dbReference>
<dbReference type="InterPro" id="IPR001757">
    <property type="entry name" value="P_typ_ATPase"/>
</dbReference>
<evidence type="ECO:0000256" key="7">
    <source>
        <dbReference type="ARBA" id="ARBA00022723"/>
    </source>
</evidence>
<keyword evidence="5" id="KW-0597">Phosphoprotein</keyword>
<dbReference type="PROSITE" id="PS01047">
    <property type="entry name" value="HMA_1"/>
    <property type="match status" value="1"/>
</dbReference>
<evidence type="ECO:0000256" key="11">
    <source>
        <dbReference type="ARBA" id="ARBA00022967"/>
    </source>
</evidence>
<evidence type="ECO:0000256" key="1">
    <source>
        <dbReference type="ARBA" id="ARBA00004651"/>
    </source>
</evidence>
<keyword evidence="3" id="KW-0813">Transport</keyword>
<dbReference type="Gene3D" id="3.40.50.1000">
    <property type="entry name" value="HAD superfamily/HAD-like"/>
    <property type="match status" value="1"/>
</dbReference>
<dbReference type="InterPro" id="IPR008250">
    <property type="entry name" value="ATPase_P-typ_transduc_dom_A_sf"/>
</dbReference>
<organism evidence="17 18">
    <name type="scientific">Yoonia litorea</name>
    <dbReference type="NCBI Taxonomy" id="1123755"/>
    <lineage>
        <taxon>Bacteria</taxon>
        <taxon>Pseudomonadati</taxon>
        <taxon>Pseudomonadota</taxon>
        <taxon>Alphaproteobacteria</taxon>
        <taxon>Rhodobacterales</taxon>
        <taxon>Paracoccaceae</taxon>
        <taxon>Yoonia</taxon>
    </lineage>
</organism>
<feature type="transmembrane region" description="Helical" evidence="15">
    <location>
        <begin position="383"/>
        <end position="407"/>
    </location>
</feature>
<keyword evidence="7 15" id="KW-0479">Metal-binding</keyword>